<proteinExistence type="predicted"/>
<comment type="caution">
    <text evidence="1">The sequence shown here is derived from an EMBL/GenBank/DDBJ whole genome shotgun (WGS) entry which is preliminary data.</text>
</comment>
<accession>A0A2U2HGT0</accession>
<organism evidence="1 2">
    <name type="scientific">Massilia glaciei</name>
    <dbReference type="NCBI Taxonomy" id="1524097"/>
    <lineage>
        <taxon>Bacteria</taxon>
        <taxon>Pseudomonadati</taxon>
        <taxon>Pseudomonadota</taxon>
        <taxon>Betaproteobacteria</taxon>
        <taxon>Burkholderiales</taxon>
        <taxon>Oxalobacteraceae</taxon>
        <taxon>Telluria group</taxon>
        <taxon>Massilia</taxon>
    </lineage>
</organism>
<evidence type="ECO:0000313" key="1">
    <source>
        <dbReference type="EMBL" id="PWF44653.1"/>
    </source>
</evidence>
<dbReference type="PROSITE" id="PS51257">
    <property type="entry name" value="PROKAR_LIPOPROTEIN"/>
    <property type="match status" value="1"/>
</dbReference>
<name>A0A2U2HGT0_9BURK</name>
<dbReference type="Proteomes" id="UP000241421">
    <property type="component" value="Unassembled WGS sequence"/>
</dbReference>
<sequence length="166" mass="17336">MKIFLYAACAVALGGCAVDQQARVGDAMMTPLTDLNMANTAIPPVLAEAALQPYKLPPITSCADLYAAVDALEQVLEADFDAPPIVNIAGGFERGTNKLGNAAVGALRRAVEGAVPFRGWVRKLSGAERNAKKVARAIAAGTARRSFLKGAAMARGCSDFYKPLAI</sequence>
<dbReference type="OrthoDB" id="8775233at2"/>
<gene>
    <name evidence="1" type="ORF">C7C56_019135</name>
</gene>
<dbReference type="AlphaFoldDB" id="A0A2U2HGT0"/>
<dbReference type="RefSeq" id="WP_106758971.1">
    <property type="nucleotide sequence ID" value="NZ_PXWF02000265.1"/>
</dbReference>
<dbReference type="EMBL" id="PXWF02000265">
    <property type="protein sequence ID" value="PWF44653.1"/>
    <property type="molecule type" value="Genomic_DNA"/>
</dbReference>
<protein>
    <submittedName>
        <fullName evidence="1">Uncharacterized protein</fullName>
    </submittedName>
</protein>
<keyword evidence="2" id="KW-1185">Reference proteome</keyword>
<reference evidence="1 2" key="1">
    <citation type="submission" date="2018-04" db="EMBL/GenBank/DDBJ databases">
        <title>Massilia violaceinigra sp. nov., a novel purple-pigmented bacterium isolated from Tianshan glacier, Xinjiang, China.</title>
        <authorList>
            <person name="Wang H."/>
        </authorList>
    </citation>
    <scope>NUCLEOTIDE SEQUENCE [LARGE SCALE GENOMIC DNA]</scope>
    <source>
        <strain evidence="1 2">B448-2</strain>
    </source>
</reference>
<evidence type="ECO:0000313" key="2">
    <source>
        <dbReference type="Proteomes" id="UP000241421"/>
    </source>
</evidence>